<dbReference type="GO" id="GO:0030170">
    <property type="term" value="F:pyridoxal phosphate binding"/>
    <property type="evidence" value="ECO:0007669"/>
    <property type="project" value="InterPro"/>
</dbReference>
<keyword evidence="6 8" id="KW-0663">Pyridoxal phosphate</keyword>
<dbReference type="PIRSF" id="PIRSF000521">
    <property type="entry name" value="Transaminase_4ab_Lys_Orn"/>
    <property type="match status" value="1"/>
</dbReference>
<dbReference type="GO" id="GO:0042802">
    <property type="term" value="F:identical protein binding"/>
    <property type="evidence" value="ECO:0007669"/>
    <property type="project" value="TreeGrafter"/>
</dbReference>
<keyword evidence="11" id="KW-1185">Reference proteome</keyword>
<gene>
    <name evidence="10" type="primary">rocD</name>
    <name evidence="9" type="ORF">CH379_018950</name>
    <name evidence="10" type="ORF">CH379_05480</name>
</gene>
<dbReference type="OrthoDB" id="9807885at2"/>
<evidence type="ECO:0000313" key="10">
    <source>
        <dbReference type="EMBL" id="PJZ93879.1"/>
    </source>
</evidence>
<dbReference type="GO" id="GO:0004587">
    <property type="term" value="F:ornithine aminotransferase activity"/>
    <property type="evidence" value="ECO:0007669"/>
    <property type="project" value="UniProtKB-EC"/>
</dbReference>
<protein>
    <recommendedName>
        <fullName evidence="3">ornithine aminotransferase</fullName>
        <ecNumber evidence="3">2.6.1.13</ecNumber>
    </recommendedName>
    <alternativeName>
        <fullName evidence="7">Ornithine--oxo-acid aminotransferase</fullName>
    </alternativeName>
</protein>
<dbReference type="Gene3D" id="3.90.1150.10">
    <property type="entry name" value="Aspartate Aminotransferase, domain 1"/>
    <property type="match status" value="1"/>
</dbReference>
<dbReference type="PROSITE" id="PS00600">
    <property type="entry name" value="AA_TRANSFER_CLASS_3"/>
    <property type="match status" value="1"/>
</dbReference>
<reference evidence="9" key="3">
    <citation type="submission" date="2023-10" db="EMBL/GenBank/DDBJ databases">
        <authorList>
            <person name="Picardeau M."/>
            <person name="Thibeaux R."/>
        </authorList>
    </citation>
    <scope>NUCLEOTIDE SEQUENCE</scope>
    <source>
        <strain evidence="9">ATI7-C-A5</strain>
    </source>
</reference>
<dbReference type="InterPro" id="IPR015421">
    <property type="entry name" value="PyrdxlP-dep_Trfase_major"/>
</dbReference>
<proteinExistence type="inferred from homology"/>
<accession>A0A2N0BBF1</accession>
<evidence type="ECO:0000256" key="2">
    <source>
        <dbReference type="ARBA" id="ARBA00004998"/>
    </source>
</evidence>
<dbReference type="GO" id="GO:0055129">
    <property type="term" value="P:L-proline biosynthetic process"/>
    <property type="evidence" value="ECO:0007669"/>
    <property type="project" value="UniProtKB-UniPathway"/>
</dbReference>
<evidence type="ECO:0000256" key="4">
    <source>
        <dbReference type="ARBA" id="ARBA00022576"/>
    </source>
</evidence>
<keyword evidence="4 9" id="KW-0032">Aminotransferase</keyword>
<dbReference type="InterPro" id="IPR015424">
    <property type="entry name" value="PyrdxlP-dep_Trfase"/>
</dbReference>
<dbReference type="EMBL" id="NPEF02000031">
    <property type="protein sequence ID" value="MDV6237713.1"/>
    <property type="molecule type" value="Genomic_DNA"/>
</dbReference>
<comment type="cofactor">
    <cofactor evidence="1">
        <name>pyridoxal 5'-phosphate</name>
        <dbReference type="ChEBI" id="CHEBI:597326"/>
    </cofactor>
</comment>
<dbReference type="PANTHER" id="PTHR11986">
    <property type="entry name" value="AMINOTRANSFERASE CLASS III"/>
    <property type="match status" value="1"/>
</dbReference>
<dbReference type="EC" id="2.6.1.13" evidence="3"/>
<dbReference type="NCBIfam" id="TIGR01885">
    <property type="entry name" value="Orn_aminotrans"/>
    <property type="match status" value="1"/>
</dbReference>
<comment type="similarity">
    <text evidence="8">Belongs to the class-III pyridoxal-phosphate-dependent aminotransferase family.</text>
</comment>
<reference evidence="10" key="1">
    <citation type="submission" date="2017-07" db="EMBL/GenBank/DDBJ databases">
        <title>Leptospira spp. isolated from tropical soils.</title>
        <authorList>
            <person name="Thibeaux R."/>
            <person name="Iraola G."/>
            <person name="Ferres I."/>
            <person name="Bierque E."/>
            <person name="Girault D."/>
            <person name="Soupe-Gilbert M.-E."/>
            <person name="Picardeau M."/>
            <person name="Goarant C."/>
        </authorList>
    </citation>
    <scope>NUCLEOTIDE SEQUENCE [LARGE SCALE GENOMIC DNA]</scope>
    <source>
        <strain evidence="10">ATI7-C-A5</strain>
    </source>
</reference>
<dbReference type="InterPro" id="IPR050103">
    <property type="entry name" value="Class-III_PLP-dep_AT"/>
</dbReference>
<evidence type="ECO:0000256" key="6">
    <source>
        <dbReference type="ARBA" id="ARBA00022898"/>
    </source>
</evidence>
<dbReference type="InterPro" id="IPR049704">
    <property type="entry name" value="Aminotrans_3_PPA_site"/>
</dbReference>
<dbReference type="GO" id="GO:0019544">
    <property type="term" value="P:L-arginine catabolic process to L-glutamate"/>
    <property type="evidence" value="ECO:0007669"/>
    <property type="project" value="TreeGrafter"/>
</dbReference>
<dbReference type="EMBL" id="NPEF01000038">
    <property type="protein sequence ID" value="PJZ93879.1"/>
    <property type="molecule type" value="Genomic_DNA"/>
</dbReference>
<evidence type="ECO:0000256" key="8">
    <source>
        <dbReference type="RuleBase" id="RU003560"/>
    </source>
</evidence>
<name>A0A2N0BBF1_9LEPT</name>
<evidence type="ECO:0000256" key="3">
    <source>
        <dbReference type="ARBA" id="ARBA00012924"/>
    </source>
</evidence>
<dbReference type="UniPathway" id="UPA00098">
    <property type="reaction ID" value="UER00358"/>
</dbReference>
<dbReference type="FunFam" id="3.40.640.10:FF:000011">
    <property type="entry name" value="Ornithine aminotransferase"/>
    <property type="match status" value="1"/>
</dbReference>
<keyword evidence="5 9" id="KW-0808">Transferase</keyword>
<dbReference type="Gene3D" id="3.40.640.10">
    <property type="entry name" value="Type I PLP-dependent aspartate aminotransferase-like (Major domain)"/>
    <property type="match status" value="1"/>
</dbReference>
<dbReference type="Pfam" id="PF00202">
    <property type="entry name" value="Aminotran_3"/>
    <property type="match status" value="1"/>
</dbReference>
<dbReference type="RefSeq" id="WP_100764759.1">
    <property type="nucleotide sequence ID" value="NZ_NPEF02000031.1"/>
</dbReference>
<comment type="pathway">
    <text evidence="2">Amino-acid biosynthesis; L-proline biosynthesis; L-glutamate 5-semialdehyde from L-ornithine: step 1/1.</text>
</comment>
<evidence type="ECO:0000256" key="5">
    <source>
        <dbReference type="ARBA" id="ARBA00022679"/>
    </source>
</evidence>
<dbReference type="Proteomes" id="UP000232122">
    <property type="component" value="Unassembled WGS sequence"/>
</dbReference>
<sequence length="415" mass="45909">MSKGKDSSYYIQLEKKYGAFNYEPLPVVLDRGEGIYLFDVEGRRYFDFLSAYSAVNQGHCHPKLVRSLTEQARKLTLTSRAFHNSQLGEYEEYVTRLLGYDRVLPMNTGVEASETSVKLCRKWGYQVKGIPENRAKIVFASGNFWGRSLGAISASTDPLSRNEFGPFIPGFEIIPFNDVKALEKALQDPDVAGFMVEPIQGEAGVIVPDEGYLSACRDLCRSSKTLLIFDEVQTGLGRTGKMLAGDYESVKPDILVLGKALSGGTIPVSAVLADDDVMLTLKPGEHGSTYGGNPLACVVAKRALEILIEEKMVENSFVQGEAFRKRMDRLRSKYGEIKEVRGKGLLNAVEFSEKKGKSVAKDVCKKLMELGVLCKTTHDHTIRFAPPLIIDGDEIETVCDRIETAVEFCLDSSKN</sequence>
<evidence type="ECO:0000313" key="11">
    <source>
        <dbReference type="Proteomes" id="UP000232122"/>
    </source>
</evidence>
<dbReference type="CDD" id="cd00610">
    <property type="entry name" value="OAT_like"/>
    <property type="match status" value="1"/>
</dbReference>
<evidence type="ECO:0000256" key="7">
    <source>
        <dbReference type="ARBA" id="ARBA00030587"/>
    </source>
</evidence>
<comment type="caution">
    <text evidence="10">The sequence shown here is derived from an EMBL/GenBank/DDBJ whole genome shotgun (WGS) entry which is preliminary data.</text>
</comment>
<dbReference type="InterPro" id="IPR010164">
    <property type="entry name" value="Orn_aminotrans"/>
</dbReference>
<dbReference type="GO" id="GO:0010121">
    <property type="term" value="P:L-arginine catabolic process to proline via ornithine"/>
    <property type="evidence" value="ECO:0007669"/>
    <property type="project" value="TreeGrafter"/>
</dbReference>
<dbReference type="InterPro" id="IPR015422">
    <property type="entry name" value="PyrdxlP-dep_Trfase_small"/>
</dbReference>
<dbReference type="PANTHER" id="PTHR11986:SF18">
    <property type="entry name" value="ORNITHINE AMINOTRANSFERASE, MITOCHONDRIAL"/>
    <property type="match status" value="1"/>
</dbReference>
<dbReference type="SUPFAM" id="SSF53383">
    <property type="entry name" value="PLP-dependent transferases"/>
    <property type="match status" value="1"/>
</dbReference>
<dbReference type="AlphaFoldDB" id="A0A2N0BBF1"/>
<dbReference type="GO" id="GO:0005737">
    <property type="term" value="C:cytoplasm"/>
    <property type="evidence" value="ECO:0007669"/>
    <property type="project" value="TreeGrafter"/>
</dbReference>
<evidence type="ECO:0000256" key="1">
    <source>
        <dbReference type="ARBA" id="ARBA00001933"/>
    </source>
</evidence>
<reference evidence="9 11" key="2">
    <citation type="journal article" date="2018" name="Microb. Genom.">
        <title>Deciphering the unexplored Leptospira diversity from soils uncovers genomic evolution to virulence.</title>
        <authorList>
            <person name="Thibeaux R."/>
            <person name="Iraola G."/>
            <person name="Ferres I."/>
            <person name="Bierque E."/>
            <person name="Girault D."/>
            <person name="Soupe-Gilbert M.E."/>
            <person name="Picardeau M."/>
            <person name="Goarant C."/>
        </authorList>
    </citation>
    <scope>NUCLEOTIDE SEQUENCE [LARGE SCALE GENOMIC DNA]</scope>
    <source>
        <strain evidence="9 11">ATI7-C-A5</strain>
    </source>
</reference>
<organism evidence="10">
    <name type="scientific">Leptospira ellisii</name>
    <dbReference type="NCBI Taxonomy" id="2023197"/>
    <lineage>
        <taxon>Bacteria</taxon>
        <taxon>Pseudomonadati</taxon>
        <taxon>Spirochaetota</taxon>
        <taxon>Spirochaetia</taxon>
        <taxon>Leptospirales</taxon>
        <taxon>Leptospiraceae</taxon>
        <taxon>Leptospira</taxon>
    </lineage>
</organism>
<evidence type="ECO:0000313" key="9">
    <source>
        <dbReference type="EMBL" id="MDV6237713.1"/>
    </source>
</evidence>
<dbReference type="InterPro" id="IPR005814">
    <property type="entry name" value="Aminotrans_3"/>
</dbReference>
<dbReference type="FunFam" id="3.90.1150.10:FF:000152">
    <property type="entry name" value="Ornithine aminotransferase"/>
    <property type="match status" value="2"/>
</dbReference>